<dbReference type="SUPFAM" id="SSF88723">
    <property type="entry name" value="PIN domain-like"/>
    <property type="match status" value="1"/>
</dbReference>
<dbReference type="InterPro" id="IPR002716">
    <property type="entry name" value="PIN_dom"/>
</dbReference>
<proteinExistence type="predicted"/>
<evidence type="ECO:0000313" key="3">
    <source>
        <dbReference type="Proteomes" id="UP000501891"/>
    </source>
</evidence>
<keyword evidence="3" id="KW-1185">Reference proteome</keyword>
<name>A0A858R2X1_9PROT</name>
<gene>
    <name evidence="2" type="ORF">HHL28_00200</name>
</gene>
<organism evidence="2 3">
    <name type="scientific">Aerophototrophica crusticola</name>
    <dbReference type="NCBI Taxonomy" id="1709002"/>
    <lineage>
        <taxon>Bacteria</taxon>
        <taxon>Pseudomonadati</taxon>
        <taxon>Pseudomonadota</taxon>
        <taxon>Alphaproteobacteria</taxon>
        <taxon>Rhodospirillales</taxon>
        <taxon>Rhodospirillaceae</taxon>
        <taxon>Aerophototrophica</taxon>
    </lineage>
</organism>
<dbReference type="Pfam" id="PF01850">
    <property type="entry name" value="PIN"/>
    <property type="match status" value="1"/>
</dbReference>
<dbReference type="CDD" id="cd09854">
    <property type="entry name" value="PIN_VapC-like"/>
    <property type="match status" value="1"/>
</dbReference>
<reference evidence="2" key="1">
    <citation type="submission" date="2020-04" db="EMBL/GenBank/DDBJ databases">
        <title>A desert anoxygenic phototrophic bacterium fixes CO2 using RubisCO under aerobic conditions.</title>
        <authorList>
            <person name="Tang K."/>
        </authorList>
    </citation>
    <scope>NUCLEOTIDE SEQUENCE [LARGE SCALE GENOMIC DNA]</scope>
    <source>
        <strain evidence="2">MIMtkB3</strain>
    </source>
</reference>
<feature type="domain" description="PIN" evidence="1">
    <location>
        <begin position="2"/>
        <end position="112"/>
    </location>
</feature>
<dbReference type="EMBL" id="CP051775">
    <property type="protein sequence ID" value="QJE71741.1"/>
    <property type="molecule type" value="Genomic_DNA"/>
</dbReference>
<sequence length="123" mass="14008">MILVDTNIWVDHFRDTDPLLDCLLGKGMVGTHPFILGELAMGNFRRRATIFDELSNLPDVRVCPDEEVMEFIETRNLFGRGLRFVDAHILAAVKLWPGTSLWTRDRRLRMAAEELGVAAKVLN</sequence>
<evidence type="ECO:0000259" key="1">
    <source>
        <dbReference type="Pfam" id="PF01850"/>
    </source>
</evidence>
<protein>
    <submittedName>
        <fullName evidence="2">Type II toxin-antitoxin system VapC family toxin</fullName>
    </submittedName>
</protein>
<dbReference type="AlphaFoldDB" id="A0A858R2X1"/>
<dbReference type="Proteomes" id="UP000501891">
    <property type="component" value="Chromosome"/>
</dbReference>
<dbReference type="Gene3D" id="3.40.50.1010">
    <property type="entry name" value="5'-nuclease"/>
    <property type="match status" value="1"/>
</dbReference>
<dbReference type="InterPro" id="IPR029060">
    <property type="entry name" value="PIN-like_dom_sf"/>
</dbReference>
<evidence type="ECO:0000313" key="2">
    <source>
        <dbReference type="EMBL" id="QJE71741.1"/>
    </source>
</evidence>
<accession>A0A858R2X1</accession>
<dbReference type="KEGG" id="acru:HHL28_00200"/>